<dbReference type="PANTHER" id="PTHR43649">
    <property type="entry name" value="ARABINOSE-BINDING PROTEIN-RELATED"/>
    <property type="match status" value="1"/>
</dbReference>
<accession>A0ABX1YHW1</accession>
<evidence type="ECO:0000256" key="1">
    <source>
        <dbReference type="SAM" id="SignalP"/>
    </source>
</evidence>
<gene>
    <name evidence="2" type="ORF">GC101_16390</name>
</gene>
<evidence type="ECO:0000313" key="2">
    <source>
        <dbReference type="EMBL" id="NOU80448.1"/>
    </source>
</evidence>
<dbReference type="EMBL" id="WHOB01000047">
    <property type="protein sequence ID" value="NOU80448.1"/>
    <property type="molecule type" value="Genomic_DNA"/>
</dbReference>
<organism evidence="2 3">
    <name type="scientific">Paenibacillus phytohabitans</name>
    <dbReference type="NCBI Taxonomy" id="2654978"/>
    <lineage>
        <taxon>Bacteria</taxon>
        <taxon>Bacillati</taxon>
        <taxon>Bacillota</taxon>
        <taxon>Bacilli</taxon>
        <taxon>Bacillales</taxon>
        <taxon>Paenibacillaceae</taxon>
        <taxon>Paenibacillus</taxon>
    </lineage>
</organism>
<dbReference type="InterPro" id="IPR050490">
    <property type="entry name" value="Bact_solute-bd_prot1"/>
</dbReference>
<sequence>MVMNTKATRNLLLITALAAVSVLSACGGNDQNESAGSTNGNSADPAAEQVTLRVFSNLPDRKSGQGLAEQMVIDNYTKENPNVKIELETLAEEPFKNKLKAYMASNEALDITMVHGGAELNTLVQAGYVKELDPAGYEGETYNFLPGVYKSFTFNDKLYGLPRNSDYEVIYYNQKIFADNGVNVPATYAELLDAAKQFRDKGIEPMSVNGKDLWSFAAFFQDLVIRVSGDQSLMLDAVEQKKNFTTDESFITAAKLLGEARDAKLFQESFMTADYGASQNLFTQGKAAMWYMGSWEAGMATNESLSEDFRNNVAVLKFPVVDGGKGKDTDLLAWNGGGYSLVSSSKHPEEAKKFFDYLMQADQWAKTVWDTGAAVPAQKYELTGTESGLQKQLTDVLTGATTTAGSLGLDYGTPKFKDDGQNAFGKFFAGGSTPEELLADLQKAAESQ</sequence>
<dbReference type="InterPro" id="IPR006059">
    <property type="entry name" value="SBP"/>
</dbReference>
<keyword evidence="3" id="KW-1185">Reference proteome</keyword>
<dbReference type="Gene3D" id="3.40.190.10">
    <property type="entry name" value="Periplasmic binding protein-like II"/>
    <property type="match status" value="2"/>
</dbReference>
<dbReference type="RefSeq" id="WP_171718104.1">
    <property type="nucleotide sequence ID" value="NZ_WHOB01000047.1"/>
</dbReference>
<reference evidence="2 3" key="1">
    <citation type="submission" date="2019-10" db="EMBL/GenBank/DDBJ databases">
        <title>Description of Paenibacillus terricola sp. nov.</title>
        <authorList>
            <person name="Carlier A."/>
            <person name="Qi S."/>
        </authorList>
    </citation>
    <scope>NUCLEOTIDE SEQUENCE [LARGE SCALE GENOMIC DNA]</scope>
    <source>
        <strain evidence="2 3">LMG 31459</strain>
    </source>
</reference>
<keyword evidence="1" id="KW-0732">Signal</keyword>
<evidence type="ECO:0000313" key="3">
    <source>
        <dbReference type="Proteomes" id="UP000596857"/>
    </source>
</evidence>
<protein>
    <submittedName>
        <fullName evidence="2">Extracellular solute-binding protein</fullName>
    </submittedName>
</protein>
<feature type="chain" id="PRO_5047150988" evidence="1">
    <location>
        <begin position="26"/>
        <end position="448"/>
    </location>
</feature>
<name>A0ABX1YHW1_9BACL</name>
<proteinExistence type="predicted"/>
<feature type="signal peptide" evidence="1">
    <location>
        <begin position="1"/>
        <end position="25"/>
    </location>
</feature>
<dbReference type="Pfam" id="PF01547">
    <property type="entry name" value="SBP_bac_1"/>
    <property type="match status" value="1"/>
</dbReference>
<dbReference type="SUPFAM" id="SSF53850">
    <property type="entry name" value="Periplasmic binding protein-like II"/>
    <property type="match status" value="1"/>
</dbReference>
<comment type="caution">
    <text evidence="2">The sequence shown here is derived from an EMBL/GenBank/DDBJ whole genome shotgun (WGS) entry which is preliminary data.</text>
</comment>
<dbReference type="PROSITE" id="PS51257">
    <property type="entry name" value="PROKAR_LIPOPROTEIN"/>
    <property type="match status" value="1"/>
</dbReference>
<dbReference type="Proteomes" id="UP000596857">
    <property type="component" value="Unassembled WGS sequence"/>
</dbReference>